<name>A0AAF0ZPP3_SOLVR</name>
<keyword evidence="1" id="KW-1133">Transmembrane helix</keyword>
<keyword evidence="1" id="KW-0812">Transmembrane</keyword>
<organism evidence="2 3">
    <name type="scientific">Solanum verrucosum</name>
    <dbReference type="NCBI Taxonomy" id="315347"/>
    <lineage>
        <taxon>Eukaryota</taxon>
        <taxon>Viridiplantae</taxon>
        <taxon>Streptophyta</taxon>
        <taxon>Embryophyta</taxon>
        <taxon>Tracheophyta</taxon>
        <taxon>Spermatophyta</taxon>
        <taxon>Magnoliopsida</taxon>
        <taxon>eudicotyledons</taxon>
        <taxon>Gunneridae</taxon>
        <taxon>Pentapetalae</taxon>
        <taxon>asterids</taxon>
        <taxon>lamiids</taxon>
        <taxon>Solanales</taxon>
        <taxon>Solanaceae</taxon>
        <taxon>Solanoideae</taxon>
        <taxon>Solaneae</taxon>
        <taxon>Solanum</taxon>
    </lineage>
</organism>
<dbReference type="Proteomes" id="UP001234989">
    <property type="component" value="Chromosome 9"/>
</dbReference>
<proteinExistence type="predicted"/>
<protein>
    <submittedName>
        <fullName evidence="2">Uncharacterized protein</fullName>
    </submittedName>
</protein>
<keyword evidence="3" id="KW-1185">Reference proteome</keyword>
<accession>A0AAF0ZPP3</accession>
<dbReference type="AlphaFoldDB" id="A0AAF0ZPP3"/>
<feature type="transmembrane region" description="Helical" evidence="1">
    <location>
        <begin position="21"/>
        <end position="41"/>
    </location>
</feature>
<evidence type="ECO:0000313" key="2">
    <source>
        <dbReference type="EMBL" id="WMV45273.1"/>
    </source>
</evidence>
<evidence type="ECO:0000313" key="3">
    <source>
        <dbReference type="Proteomes" id="UP001234989"/>
    </source>
</evidence>
<sequence length="55" mass="6521">MSPEKFPISHSVSQIDLKRSIFERFFISFVISLFLPLRLAFPRIQILNSWSPNRL</sequence>
<keyword evidence="1" id="KW-0472">Membrane</keyword>
<reference evidence="2" key="1">
    <citation type="submission" date="2023-08" db="EMBL/GenBank/DDBJ databases">
        <title>A de novo genome assembly of Solanum verrucosum Schlechtendal, a Mexican diploid species geographically isolated from the other diploid A-genome species in potato relatives.</title>
        <authorList>
            <person name="Hosaka K."/>
        </authorList>
    </citation>
    <scope>NUCLEOTIDE SEQUENCE</scope>
    <source>
        <tissue evidence="2">Young leaves</tissue>
    </source>
</reference>
<dbReference type="EMBL" id="CP133620">
    <property type="protein sequence ID" value="WMV45273.1"/>
    <property type="molecule type" value="Genomic_DNA"/>
</dbReference>
<evidence type="ECO:0000256" key="1">
    <source>
        <dbReference type="SAM" id="Phobius"/>
    </source>
</evidence>
<gene>
    <name evidence="2" type="ORF">MTR67_038658</name>
</gene>